<dbReference type="InParanoid" id="B4M6C9"/>
<protein>
    <submittedName>
        <fullName evidence="4">Uncharacterized protein</fullName>
    </submittedName>
</protein>
<evidence type="ECO:0000256" key="2">
    <source>
        <dbReference type="SAM" id="MobiDB-lite"/>
    </source>
</evidence>
<accession>B4M6C9</accession>
<dbReference type="eggNOG" id="ENOG502SGR9">
    <property type="taxonomic scope" value="Eukaryota"/>
</dbReference>
<dbReference type="Pfam" id="PF07898">
    <property type="entry name" value="DUF1676"/>
    <property type="match status" value="1"/>
</dbReference>
<reference evidence="4 5" key="1">
    <citation type="journal article" date="2007" name="Nature">
        <title>Evolution of genes and genomes on the Drosophila phylogeny.</title>
        <authorList>
            <consortium name="Drosophila 12 Genomes Consortium"/>
            <person name="Clark A.G."/>
            <person name="Eisen M.B."/>
            <person name="Smith D.R."/>
            <person name="Bergman C.M."/>
            <person name="Oliver B."/>
            <person name="Markow T.A."/>
            <person name="Kaufman T.C."/>
            <person name="Kellis M."/>
            <person name="Gelbart W."/>
            <person name="Iyer V.N."/>
            <person name="Pollard D.A."/>
            <person name="Sackton T.B."/>
            <person name="Larracuente A.M."/>
            <person name="Singh N.D."/>
            <person name="Abad J.P."/>
            <person name="Abt D.N."/>
            <person name="Adryan B."/>
            <person name="Aguade M."/>
            <person name="Akashi H."/>
            <person name="Anderson W.W."/>
            <person name="Aquadro C.F."/>
            <person name="Ardell D.H."/>
            <person name="Arguello R."/>
            <person name="Artieri C.G."/>
            <person name="Barbash D.A."/>
            <person name="Barker D."/>
            <person name="Barsanti P."/>
            <person name="Batterham P."/>
            <person name="Batzoglou S."/>
            <person name="Begun D."/>
            <person name="Bhutkar A."/>
            <person name="Blanco E."/>
            <person name="Bosak S.A."/>
            <person name="Bradley R.K."/>
            <person name="Brand A.D."/>
            <person name="Brent M.R."/>
            <person name="Brooks A.N."/>
            <person name="Brown R.H."/>
            <person name="Butlin R.K."/>
            <person name="Caggese C."/>
            <person name="Calvi B.R."/>
            <person name="Bernardo de Carvalho A."/>
            <person name="Caspi A."/>
            <person name="Castrezana S."/>
            <person name="Celniker S.E."/>
            <person name="Chang J.L."/>
            <person name="Chapple C."/>
            <person name="Chatterji S."/>
            <person name="Chinwalla A."/>
            <person name="Civetta A."/>
            <person name="Clifton S.W."/>
            <person name="Comeron J.M."/>
            <person name="Costello J.C."/>
            <person name="Coyne J.A."/>
            <person name="Daub J."/>
            <person name="David R.G."/>
            <person name="Delcher A.L."/>
            <person name="Delehaunty K."/>
            <person name="Do C.B."/>
            <person name="Ebling H."/>
            <person name="Edwards K."/>
            <person name="Eickbush T."/>
            <person name="Evans J.D."/>
            <person name="Filipski A."/>
            <person name="Findeiss S."/>
            <person name="Freyhult E."/>
            <person name="Fulton L."/>
            <person name="Fulton R."/>
            <person name="Garcia A.C."/>
            <person name="Gardiner A."/>
            <person name="Garfield D.A."/>
            <person name="Garvin B.E."/>
            <person name="Gibson G."/>
            <person name="Gilbert D."/>
            <person name="Gnerre S."/>
            <person name="Godfrey J."/>
            <person name="Good R."/>
            <person name="Gotea V."/>
            <person name="Gravely B."/>
            <person name="Greenberg A.J."/>
            <person name="Griffiths-Jones S."/>
            <person name="Gross S."/>
            <person name="Guigo R."/>
            <person name="Gustafson E.A."/>
            <person name="Haerty W."/>
            <person name="Hahn M.W."/>
            <person name="Halligan D.L."/>
            <person name="Halpern A.L."/>
            <person name="Halter G.M."/>
            <person name="Han M.V."/>
            <person name="Heger A."/>
            <person name="Hillier L."/>
            <person name="Hinrichs A.S."/>
            <person name="Holmes I."/>
            <person name="Hoskins R.A."/>
            <person name="Hubisz M.J."/>
            <person name="Hultmark D."/>
            <person name="Huntley M.A."/>
            <person name="Jaffe D.B."/>
            <person name="Jagadeeshan S."/>
            <person name="Jeck W.R."/>
            <person name="Johnson J."/>
            <person name="Jones C.D."/>
            <person name="Jordan W.C."/>
            <person name="Karpen G.H."/>
            <person name="Kataoka E."/>
            <person name="Keightley P.D."/>
            <person name="Kheradpour P."/>
            <person name="Kirkness E.F."/>
            <person name="Koerich L.B."/>
            <person name="Kristiansen K."/>
            <person name="Kudrna D."/>
            <person name="Kulathinal R.J."/>
            <person name="Kumar S."/>
            <person name="Kwok R."/>
            <person name="Lander E."/>
            <person name="Langley C.H."/>
            <person name="Lapoint R."/>
            <person name="Lazzaro B.P."/>
            <person name="Lee S.J."/>
            <person name="Levesque L."/>
            <person name="Li R."/>
            <person name="Lin C.F."/>
            <person name="Lin M.F."/>
            <person name="Lindblad-Toh K."/>
            <person name="Llopart A."/>
            <person name="Long M."/>
            <person name="Low L."/>
            <person name="Lozovsky E."/>
            <person name="Lu J."/>
            <person name="Luo M."/>
            <person name="Machado C.A."/>
            <person name="Makalowski W."/>
            <person name="Marzo M."/>
            <person name="Matsuda M."/>
            <person name="Matzkin L."/>
            <person name="McAllister B."/>
            <person name="McBride C.S."/>
            <person name="McKernan B."/>
            <person name="McKernan K."/>
            <person name="Mendez-Lago M."/>
            <person name="Minx P."/>
            <person name="Mollenhauer M.U."/>
            <person name="Montooth K."/>
            <person name="Mount S.M."/>
            <person name="Mu X."/>
            <person name="Myers E."/>
            <person name="Negre B."/>
            <person name="Newfeld S."/>
            <person name="Nielsen R."/>
            <person name="Noor M.A."/>
            <person name="O'Grady P."/>
            <person name="Pachter L."/>
            <person name="Papaceit M."/>
            <person name="Parisi M.J."/>
            <person name="Parisi M."/>
            <person name="Parts L."/>
            <person name="Pedersen J.S."/>
            <person name="Pesole G."/>
            <person name="Phillippy A.M."/>
            <person name="Ponting C.P."/>
            <person name="Pop M."/>
            <person name="Porcelli D."/>
            <person name="Powell J.R."/>
            <person name="Prohaska S."/>
            <person name="Pruitt K."/>
            <person name="Puig M."/>
            <person name="Quesneville H."/>
            <person name="Ram K.R."/>
            <person name="Rand D."/>
            <person name="Rasmussen M.D."/>
            <person name="Reed L.K."/>
            <person name="Reenan R."/>
            <person name="Reily A."/>
            <person name="Remington K.A."/>
            <person name="Rieger T.T."/>
            <person name="Ritchie M.G."/>
            <person name="Robin C."/>
            <person name="Rogers Y.H."/>
            <person name="Rohde C."/>
            <person name="Rozas J."/>
            <person name="Rubenfield M.J."/>
            <person name="Ruiz A."/>
            <person name="Russo S."/>
            <person name="Salzberg S.L."/>
            <person name="Sanchez-Gracia A."/>
            <person name="Saranga D.J."/>
            <person name="Sato H."/>
            <person name="Schaeffer S.W."/>
            <person name="Schatz M.C."/>
            <person name="Schlenke T."/>
            <person name="Schwartz R."/>
            <person name="Segarra C."/>
            <person name="Singh R.S."/>
            <person name="Sirot L."/>
            <person name="Sirota M."/>
            <person name="Sisneros N.B."/>
            <person name="Smith C.D."/>
            <person name="Smith T.F."/>
            <person name="Spieth J."/>
            <person name="Stage D.E."/>
            <person name="Stark A."/>
            <person name="Stephan W."/>
            <person name="Strausberg R.L."/>
            <person name="Strempel S."/>
            <person name="Sturgill D."/>
            <person name="Sutton G."/>
            <person name="Sutton G.G."/>
            <person name="Tao W."/>
            <person name="Teichmann S."/>
            <person name="Tobari Y.N."/>
            <person name="Tomimura Y."/>
            <person name="Tsolas J.M."/>
            <person name="Valente V.L."/>
            <person name="Venter E."/>
            <person name="Venter J.C."/>
            <person name="Vicario S."/>
            <person name="Vieira F.G."/>
            <person name="Vilella A.J."/>
            <person name="Villasante A."/>
            <person name="Walenz B."/>
            <person name="Wang J."/>
            <person name="Wasserman M."/>
            <person name="Watts T."/>
            <person name="Wilson D."/>
            <person name="Wilson R.K."/>
            <person name="Wing R.A."/>
            <person name="Wolfner M.F."/>
            <person name="Wong A."/>
            <person name="Wong G.K."/>
            <person name="Wu C.I."/>
            <person name="Wu G."/>
            <person name="Yamamoto D."/>
            <person name="Yang H.P."/>
            <person name="Yang S.P."/>
            <person name="Yorke J.A."/>
            <person name="Yoshida K."/>
            <person name="Zdobnov E."/>
            <person name="Zhang P."/>
            <person name="Zhang Y."/>
            <person name="Zimin A.V."/>
            <person name="Baldwin J."/>
            <person name="Abdouelleil A."/>
            <person name="Abdulkadir J."/>
            <person name="Abebe A."/>
            <person name="Abera B."/>
            <person name="Abreu J."/>
            <person name="Acer S.C."/>
            <person name="Aftuck L."/>
            <person name="Alexander A."/>
            <person name="An P."/>
            <person name="Anderson E."/>
            <person name="Anderson S."/>
            <person name="Arachi H."/>
            <person name="Azer M."/>
            <person name="Bachantsang P."/>
            <person name="Barry A."/>
            <person name="Bayul T."/>
            <person name="Berlin A."/>
            <person name="Bessette D."/>
            <person name="Bloom T."/>
            <person name="Blye J."/>
            <person name="Boguslavskiy L."/>
            <person name="Bonnet C."/>
            <person name="Boukhgalter B."/>
            <person name="Bourzgui I."/>
            <person name="Brown A."/>
            <person name="Cahill P."/>
            <person name="Channer S."/>
            <person name="Cheshatsang Y."/>
            <person name="Chuda L."/>
            <person name="Citroen M."/>
            <person name="Collymore A."/>
            <person name="Cooke P."/>
            <person name="Costello M."/>
            <person name="D'Aco K."/>
            <person name="Daza R."/>
            <person name="De Haan G."/>
            <person name="DeGray S."/>
            <person name="DeMaso C."/>
            <person name="Dhargay N."/>
            <person name="Dooley K."/>
            <person name="Dooley E."/>
            <person name="Doricent M."/>
            <person name="Dorje P."/>
            <person name="Dorjee K."/>
            <person name="Dupes A."/>
            <person name="Elong R."/>
            <person name="Falk J."/>
            <person name="Farina A."/>
            <person name="Faro S."/>
            <person name="Ferguson D."/>
            <person name="Fisher S."/>
            <person name="Foley C.D."/>
            <person name="Franke A."/>
            <person name="Friedrich D."/>
            <person name="Gadbois L."/>
            <person name="Gearin G."/>
            <person name="Gearin C.R."/>
            <person name="Giannoukos G."/>
            <person name="Goode T."/>
            <person name="Graham J."/>
            <person name="Grandbois E."/>
            <person name="Grewal S."/>
            <person name="Gyaltsen K."/>
            <person name="Hafez N."/>
            <person name="Hagos B."/>
            <person name="Hall J."/>
            <person name="Henson C."/>
            <person name="Hollinger A."/>
            <person name="Honan T."/>
            <person name="Huard M.D."/>
            <person name="Hughes L."/>
            <person name="Hurhula B."/>
            <person name="Husby M.E."/>
            <person name="Kamat A."/>
            <person name="Kanga B."/>
            <person name="Kashin S."/>
            <person name="Khazanovich D."/>
            <person name="Kisner P."/>
            <person name="Lance K."/>
            <person name="Lara M."/>
            <person name="Lee W."/>
            <person name="Lennon N."/>
            <person name="Letendre F."/>
            <person name="LeVine R."/>
            <person name="Lipovsky A."/>
            <person name="Liu X."/>
            <person name="Liu J."/>
            <person name="Liu S."/>
            <person name="Lokyitsang T."/>
            <person name="Lokyitsang Y."/>
            <person name="Lubonja R."/>
            <person name="Lui A."/>
            <person name="MacDonald P."/>
            <person name="Magnisalis V."/>
            <person name="Maru K."/>
            <person name="Matthews C."/>
            <person name="McCusker W."/>
            <person name="McDonough S."/>
            <person name="Mehta T."/>
            <person name="Meldrim J."/>
            <person name="Meneus L."/>
            <person name="Mihai O."/>
            <person name="Mihalev A."/>
            <person name="Mihova T."/>
            <person name="Mittelman R."/>
            <person name="Mlenga V."/>
            <person name="Montmayeur A."/>
            <person name="Mulrain L."/>
            <person name="Navidi A."/>
            <person name="Naylor J."/>
            <person name="Negash T."/>
            <person name="Nguyen T."/>
            <person name="Nguyen N."/>
            <person name="Nicol R."/>
            <person name="Norbu C."/>
            <person name="Norbu N."/>
            <person name="Novod N."/>
            <person name="O'Neill B."/>
            <person name="Osman S."/>
            <person name="Markiewicz E."/>
            <person name="Oyono O.L."/>
            <person name="Patti C."/>
            <person name="Phunkhang P."/>
            <person name="Pierre F."/>
            <person name="Priest M."/>
            <person name="Raghuraman S."/>
            <person name="Rege F."/>
            <person name="Reyes R."/>
            <person name="Rise C."/>
            <person name="Rogov P."/>
            <person name="Ross K."/>
            <person name="Ryan E."/>
            <person name="Settipalli S."/>
            <person name="Shea T."/>
            <person name="Sherpa N."/>
            <person name="Shi L."/>
            <person name="Shih D."/>
            <person name="Sparrow T."/>
            <person name="Spaulding J."/>
            <person name="Stalker J."/>
            <person name="Stange-Thomann N."/>
            <person name="Stavropoulos S."/>
            <person name="Stone C."/>
            <person name="Strader C."/>
            <person name="Tesfaye S."/>
            <person name="Thomson T."/>
            <person name="Thoulutsang Y."/>
            <person name="Thoulutsang D."/>
            <person name="Topham K."/>
            <person name="Topping I."/>
            <person name="Tsamla T."/>
            <person name="Vassiliev H."/>
            <person name="Vo A."/>
            <person name="Wangchuk T."/>
            <person name="Wangdi T."/>
            <person name="Weiand M."/>
            <person name="Wilkinson J."/>
            <person name="Wilson A."/>
            <person name="Yadav S."/>
            <person name="Young G."/>
            <person name="Yu Q."/>
            <person name="Zembek L."/>
            <person name="Zhong D."/>
            <person name="Zimmer A."/>
            <person name="Zwirko Z."/>
            <person name="Jaffe D.B."/>
            <person name="Alvarez P."/>
            <person name="Brockman W."/>
            <person name="Butler J."/>
            <person name="Chin C."/>
            <person name="Gnerre S."/>
            <person name="Grabherr M."/>
            <person name="Kleber M."/>
            <person name="Mauceli E."/>
            <person name="MacCallum I."/>
        </authorList>
    </citation>
    <scope>NUCLEOTIDE SEQUENCE [LARGE SCALE GENOMIC DNA]</scope>
    <source>
        <strain evidence="5">Tucson 15010-1051.87</strain>
    </source>
</reference>
<keyword evidence="5" id="KW-1185">Reference proteome</keyword>
<feature type="region of interest" description="Disordered" evidence="2">
    <location>
        <begin position="132"/>
        <end position="190"/>
    </location>
</feature>
<gene>
    <name evidence="4" type="primary">Dvir\GJ10414</name>
    <name evidence="4" type="ORF">Dvir_GJ10414</name>
</gene>
<dbReference type="HOGENOM" id="CLU_807180_0_0_1"/>
<proteinExistence type="predicted"/>
<evidence type="ECO:0000256" key="1">
    <source>
        <dbReference type="SAM" id="Coils"/>
    </source>
</evidence>
<keyword evidence="3" id="KW-0812">Transmembrane</keyword>
<dbReference type="EMBL" id="CH940652">
    <property type="protein sequence ID" value="EDW59205.2"/>
    <property type="molecule type" value="Genomic_DNA"/>
</dbReference>
<feature type="compositionally biased region" description="Basic residues" evidence="2">
    <location>
        <begin position="148"/>
        <end position="159"/>
    </location>
</feature>
<dbReference type="InterPro" id="IPR012464">
    <property type="entry name" value="DUF1676"/>
</dbReference>
<evidence type="ECO:0000256" key="3">
    <source>
        <dbReference type="SAM" id="Phobius"/>
    </source>
</evidence>
<feature type="coiled-coil region" evidence="1">
    <location>
        <begin position="74"/>
        <end position="106"/>
    </location>
</feature>
<name>B4M6C9_DROVI</name>
<organism evidence="4 5">
    <name type="scientific">Drosophila virilis</name>
    <name type="common">Fruit fly</name>
    <dbReference type="NCBI Taxonomy" id="7244"/>
    <lineage>
        <taxon>Eukaryota</taxon>
        <taxon>Metazoa</taxon>
        <taxon>Ecdysozoa</taxon>
        <taxon>Arthropoda</taxon>
        <taxon>Hexapoda</taxon>
        <taxon>Insecta</taxon>
        <taxon>Pterygota</taxon>
        <taxon>Neoptera</taxon>
        <taxon>Endopterygota</taxon>
        <taxon>Diptera</taxon>
        <taxon>Brachycera</taxon>
        <taxon>Muscomorpha</taxon>
        <taxon>Ephydroidea</taxon>
        <taxon>Drosophilidae</taxon>
        <taxon>Drosophila</taxon>
    </lineage>
</organism>
<dbReference type="KEGG" id="dvi:6632421"/>
<sequence length="355" mass="39667">MFCALCASFASSQDTSEANGPIPEEAATEAARGLASSYEPEDRQALKKNSHIYMGIYKNYKSTYLGNKTTSEYRKRLRERVSAAQLANNEAEAATEAVEYQELEQQQQQQLEIDDALAQELRNEANAEALLEAQTETPIYDDNETAGGKKRRKRKRKNRNNSNNNNNNNSNNNNDNSNKRLEEQLPEAEPSLAEDATFDNVQHYHVGPGLNVSLDMSNHIVRVKLDGENLREIIGARWLTTDNSEEGRGKKYDMITKVLPLFILPFLIQSAIVPFLVTKLKLLLVKSILVGKLAIFLLILSAIKNSNKMMQSYEVAPSYWASEPSRRSELAAAASSAAAAYNGYRVEGKPTTWVN</sequence>
<keyword evidence="3" id="KW-1133">Transmembrane helix</keyword>
<dbReference type="FunCoup" id="B4M6C9">
    <property type="interactions" value="27"/>
</dbReference>
<evidence type="ECO:0000313" key="5">
    <source>
        <dbReference type="Proteomes" id="UP000008792"/>
    </source>
</evidence>
<keyword evidence="3" id="KW-0472">Membrane</keyword>
<dbReference type="OrthoDB" id="6624538at2759"/>
<feature type="compositionally biased region" description="Low complexity" evidence="2">
    <location>
        <begin position="160"/>
        <end position="176"/>
    </location>
</feature>
<dbReference type="AlphaFoldDB" id="B4M6C9"/>
<keyword evidence="1" id="KW-0175">Coiled coil</keyword>
<feature type="transmembrane region" description="Helical" evidence="3">
    <location>
        <begin position="283"/>
        <end position="303"/>
    </location>
</feature>
<feature type="transmembrane region" description="Helical" evidence="3">
    <location>
        <begin position="258"/>
        <end position="277"/>
    </location>
</feature>
<dbReference type="Proteomes" id="UP000008792">
    <property type="component" value="Unassembled WGS sequence"/>
</dbReference>
<evidence type="ECO:0000313" key="4">
    <source>
        <dbReference type="EMBL" id="EDW59205.2"/>
    </source>
</evidence>